<protein>
    <submittedName>
        <fullName evidence="3">DNA-protecting protein DprA</fullName>
    </submittedName>
</protein>
<evidence type="ECO:0000313" key="3">
    <source>
        <dbReference type="EMBL" id="MBC6465269.1"/>
    </source>
</evidence>
<accession>A0ABR7LKZ6</accession>
<reference evidence="3 4" key="1">
    <citation type="submission" date="2020-06" db="EMBL/GenBank/DDBJ databases">
        <title>Actinomadura xiongansis sp. nov., isolated from soil of Baiyangdian.</title>
        <authorList>
            <person name="Zhang X."/>
        </authorList>
    </citation>
    <scope>NUCLEOTIDE SEQUENCE [LARGE SCALE GENOMIC DNA]</scope>
    <source>
        <strain evidence="3 4">HBUM206468</strain>
    </source>
</reference>
<name>A0ABR7LKZ6_9ACTN</name>
<dbReference type="SUPFAM" id="SSF102405">
    <property type="entry name" value="MCP/YpsA-like"/>
    <property type="match status" value="1"/>
</dbReference>
<sequence length="303" mass="32451">METVRLEEWAALVALLQVRPQDMRWGEITAEVLEAGSALEVWHRLMPATLVDLPGEPDPIESAARDIDLWADQGHTLLTILDEGYPSRLRGIHQAPPVLFARGSTTPDDVAVSVVGSRKASDHGLEIATNVAHELASRGVTVVAGLALGIDTAAHRAALAAGGRTVAIIGTGINKVYPAANRDLHEKIASHGLLLSQFWPDAPPQKHSFLMRNATMSGYGMATVVVEAGEQSGARAQARMAVEHGRPVILTDLVVKRNEWAQALVGRPGVHVADSLSSVMNVIDELNREGTLVDAELRRLVAT</sequence>
<feature type="domain" description="Smf/DprA SLOG" evidence="2">
    <location>
        <begin position="77"/>
        <end position="258"/>
    </location>
</feature>
<evidence type="ECO:0000313" key="4">
    <source>
        <dbReference type="Proteomes" id="UP000805614"/>
    </source>
</evidence>
<comment type="caution">
    <text evidence="3">The sequence shown here is derived from an EMBL/GenBank/DDBJ whole genome shotgun (WGS) entry which is preliminary data.</text>
</comment>
<evidence type="ECO:0000256" key="1">
    <source>
        <dbReference type="ARBA" id="ARBA00006525"/>
    </source>
</evidence>
<dbReference type="EMBL" id="JABVEC010000003">
    <property type="protein sequence ID" value="MBC6465269.1"/>
    <property type="molecule type" value="Genomic_DNA"/>
</dbReference>
<keyword evidence="4" id="KW-1185">Reference proteome</keyword>
<dbReference type="InterPro" id="IPR057666">
    <property type="entry name" value="DrpA_SLOG"/>
</dbReference>
<dbReference type="PANTHER" id="PTHR43022">
    <property type="entry name" value="PROTEIN SMF"/>
    <property type="match status" value="1"/>
</dbReference>
<dbReference type="Pfam" id="PF02481">
    <property type="entry name" value="DNA_processg_A"/>
    <property type="match status" value="1"/>
</dbReference>
<evidence type="ECO:0000259" key="2">
    <source>
        <dbReference type="Pfam" id="PF02481"/>
    </source>
</evidence>
<dbReference type="RefSeq" id="WP_187242262.1">
    <property type="nucleotide sequence ID" value="NZ_BAAAOK010000014.1"/>
</dbReference>
<proteinExistence type="inferred from homology"/>
<comment type="similarity">
    <text evidence="1">Belongs to the DprA/Smf family.</text>
</comment>
<organism evidence="3 4">
    <name type="scientific">Actinomadura alba</name>
    <dbReference type="NCBI Taxonomy" id="406431"/>
    <lineage>
        <taxon>Bacteria</taxon>
        <taxon>Bacillati</taxon>
        <taxon>Actinomycetota</taxon>
        <taxon>Actinomycetes</taxon>
        <taxon>Streptosporangiales</taxon>
        <taxon>Thermomonosporaceae</taxon>
        <taxon>Actinomadura</taxon>
    </lineage>
</organism>
<dbReference type="InterPro" id="IPR003488">
    <property type="entry name" value="DprA"/>
</dbReference>
<gene>
    <name evidence="3" type="ORF">HKK74_07165</name>
</gene>
<dbReference type="PANTHER" id="PTHR43022:SF1">
    <property type="entry name" value="PROTEIN SMF"/>
    <property type="match status" value="1"/>
</dbReference>
<dbReference type="Gene3D" id="3.40.50.450">
    <property type="match status" value="1"/>
</dbReference>
<dbReference type="Proteomes" id="UP000805614">
    <property type="component" value="Unassembled WGS sequence"/>
</dbReference>